<evidence type="ECO:0000313" key="1">
    <source>
        <dbReference type="EMBL" id="HGI88438.1"/>
    </source>
</evidence>
<name>A0A7C4FDE1_9CREN</name>
<proteinExistence type="predicted"/>
<comment type="caution">
    <text evidence="1">The sequence shown here is derived from an EMBL/GenBank/DDBJ whole genome shotgun (WGS) entry which is preliminary data.</text>
</comment>
<reference evidence="1" key="1">
    <citation type="journal article" date="2020" name="mSystems">
        <title>Genome- and Community-Level Interaction Insights into Carbon Utilization and Element Cycling Functions of Hydrothermarchaeota in Hydrothermal Sediment.</title>
        <authorList>
            <person name="Zhou Z."/>
            <person name="Liu Y."/>
            <person name="Xu W."/>
            <person name="Pan J."/>
            <person name="Luo Z.H."/>
            <person name="Li M."/>
        </authorList>
    </citation>
    <scope>NUCLEOTIDE SEQUENCE [LARGE SCALE GENOMIC DNA]</scope>
    <source>
        <strain evidence="1">SpSt-732</strain>
    </source>
</reference>
<protein>
    <submittedName>
        <fullName evidence="1">Uncharacterized protein</fullName>
    </submittedName>
</protein>
<organism evidence="1">
    <name type="scientific">Ignisphaera aggregans</name>
    <dbReference type="NCBI Taxonomy" id="334771"/>
    <lineage>
        <taxon>Archaea</taxon>
        <taxon>Thermoproteota</taxon>
        <taxon>Thermoprotei</taxon>
        <taxon>Desulfurococcales</taxon>
        <taxon>Desulfurococcaceae</taxon>
        <taxon>Ignisphaera</taxon>
    </lineage>
</organism>
<gene>
    <name evidence="1" type="ORF">ENV14_08670</name>
</gene>
<accession>A0A7C4FDE1</accession>
<dbReference type="AlphaFoldDB" id="A0A7C4FDE1"/>
<dbReference type="EMBL" id="DTFF01000077">
    <property type="protein sequence ID" value="HGI88438.1"/>
    <property type="molecule type" value="Genomic_DNA"/>
</dbReference>
<sequence length="95" mass="10180">MSKVKLIIMSSSPEDAWKCSKVASKVKKLASKYIDIEILLSQSISPGIAINGGEVISCNQEDDAVDNLLAKIAMTSDEEKAKGVIVAAATLEWLQ</sequence>